<reference evidence="3 4" key="1">
    <citation type="submission" date="2021-07" db="EMBL/GenBank/DDBJ databases">
        <title>Shewanella sp. nov, isolated from SCS.</title>
        <authorList>
            <person name="Cao W.R."/>
        </authorList>
    </citation>
    <scope>NUCLEOTIDE SEQUENCE [LARGE SCALE GENOMIC DNA]</scope>
    <source>
        <strain evidence="3 4">NR704-98</strain>
    </source>
</reference>
<dbReference type="Pfam" id="PF04264">
    <property type="entry name" value="YceI"/>
    <property type="match status" value="1"/>
</dbReference>
<dbReference type="InterPro" id="IPR027016">
    <property type="entry name" value="UCP029811"/>
</dbReference>
<dbReference type="Gene3D" id="2.40.128.110">
    <property type="entry name" value="Lipid/polyisoprenoid-binding, YceI-like"/>
    <property type="match status" value="1"/>
</dbReference>
<evidence type="ECO:0000256" key="1">
    <source>
        <dbReference type="SAM" id="SignalP"/>
    </source>
</evidence>
<organism evidence="3 4">
    <name type="scientific">Shewanella nanhaiensis</name>
    <dbReference type="NCBI Taxonomy" id="2864872"/>
    <lineage>
        <taxon>Bacteria</taxon>
        <taxon>Pseudomonadati</taxon>
        <taxon>Pseudomonadota</taxon>
        <taxon>Gammaproteobacteria</taxon>
        <taxon>Alteromonadales</taxon>
        <taxon>Shewanellaceae</taxon>
        <taxon>Shewanella</taxon>
    </lineage>
</organism>
<dbReference type="Proteomes" id="UP001195963">
    <property type="component" value="Unassembled WGS sequence"/>
</dbReference>
<feature type="chain" id="PRO_5046544748" evidence="1">
    <location>
        <begin position="23"/>
        <end position="198"/>
    </location>
</feature>
<comment type="caution">
    <text evidence="3">The sequence shown here is derived from an EMBL/GenBank/DDBJ whole genome shotgun (WGS) entry which is preliminary data.</text>
</comment>
<dbReference type="SUPFAM" id="SSF101874">
    <property type="entry name" value="YceI-like"/>
    <property type="match status" value="1"/>
</dbReference>
<gene>
    <name evidence="3" type="ORF">K0625_09980</name>
</gene>
<feature type="domain" description="Lipid/polyisoprenoid-binding YceI-like" evidence="2">
    <location>
        <begin position="24"/>
        <end position="194"/>
    </location>
</feature>
<dbReference type="InterPro" id="IPR036761">
    <property type="entry name" value="TTHA0802/YceI-like_sf"/>
</dbReference>
<evidence type="ECO:0000259" key="2">
    <source>
        <dbReference type="Pfam" id="PF04264"/>
    </source>
</evidence>
<name>A0ABS7E4P9_9GAMM</name>
<dbReference type="InterPro" id="IPR007372">
    <property type="entry name" value="Lipid/polyisoprenoid-bd_YceI"/>
</dbReference>
<keyword evidence="1" id="KW-0732">Signal</keyword>
<accession>A0ABS7E4P9</accession>
<dbReference type="EMBL" id="JAHZST010000006">
    <property type="protein sequence ID" value="MBW8184002.1"/>
    <property type="molecule type" value="Genomic_DNA"/>
</dbReference>
<keyword evidence="4" id="KW-1185">Reference proteome</keyword>
<evidence type="ECO:0000313" key="4">
    <source>
        <dbReference type="Proteomes" id="UP001195963"/>
    </source>
</evidence>
<feature type="signal peptide" evidence="1">
    <location>
        <begin position="1"/>
        <end position="22"/>
    </location>
</feature>
<proteinExistence type="predicted"/>
<protein>
    <submittedName>
        <fullName evidence="3">YceI family protein</fullName>
    </submittedName>
</protein>
<dbReference type="RefSeq" id="WP_220109559.1">
    <property type="nucleotide sequence ID" value="NZ_JAHZST010000006.1"/>
</dbReference>
<sequence>MKTTFAMLILFITLLSSTSASAQWALESNSAELNFLSTKVLMNKQSITEISGFNTLSGSVSDDGRFMLTVQLESVNTQVPIRDQRLRDWVFQVEKYSRAEISGQISKAELKALVVGKPMGITQEFILKTHGKSLPLKAELQLVESADGALHVSTLTPILLDVKQLDMNLGVEKLIEVMGLASINQQIPITFNGTFTER</sequence>
<dbReference type="PIRSF" id="PIRSF029811">
    <property type="entry name" value="UCP029811"/>
    <property type="match status" value="1"/>
</dbReference>
<evidence type="ECO:0000313" key="3">
    <source>
        <dbReference type="EMBL" id="MBW8184002.1"/>
    </source>
</evidence>